<keyword evidence="2" id="KW-1185">Reference proteome</keyword>
<comment type="caution">
    <text evidence="1">The sequence shown here is derived from an EMBL/GenBank/DDBJ whole genome shotgun (WGS) entry which is preliminary data.</text>
</comment>
<gene>
    <name evidence="1" type="ORF">EZ315_00450</name>
</gene>
<dbReference type="Proteomes" id="UP000297635">
    <property type="component" value="Unassembled WGS sequence"/>
</dbReference>
<dbReference type="RefSeq" id="WP_135469602.1">
    <property type="nucleotide sequence ID" value="NZ_CBFFZR010000100.1"/>
</dbReference>
<accession>A0A4Z0V4I8</accession>
<protein>
    <submittedName>
        <fullName evidence="1">Uncharacterized protein</fullName>
    </submittedName>
</protein>
<reference evidence="1 2" key="1">
    <citation type="submission" date="2019-02" db="EMBL/GenBank/DDBJ databases">
        <title>Isolation and identification of novel species under the genus Muribaculum.</title>
        <authorList>
            <person name="Miyake S."/>
            <person name="Ding Y."/>
            <person name="Low A."/>
            <person name="Soh M."/>
            <person name="Seedorf H."/>
        </authorList>
    </citation>
    <scope>NUCLEOTIDE SEQUENCE [LARGE SCALE GENOMIC DNA]</scope>
    <source>
        <strain evidence="1 2">TLL-A3</strain>
    </source>
</reference>
<organism evidence="1 2">
    <name type="scientific">Duncaniella freteri</name>
    <dbReference type="NCBI Taxonomy" id="2530391"/>
    <lineage>
        <taxon>Bacteria</taxon>
        <taxon>Pseudomonadati</taxon>
        <taxon>Bacteroidota</taxon>
        <taxon>Bacteroidia</taxon>
        <taxon>Bacteroidales</taxon>
        <taxon>Muribaculaceae</taxon>
        <taxon>Duncaniella</taxon>
    </lineage>
</organism>
<dbReference type="AlphaFoldDB" id="A0A4Z0V4I8"/>
<sequence>MRLVEILKDNVAQAVVRRRKESLGSFPDEVTVDYELISLHEFDIHDCKPDRSILCDRNSPDRAATYINGTSSAPHDLLFIKYEEFINQFRKSSSVDWSKDLKRADYIVSLSVNNECFIIHELSIGNIKSKRSDAKSQFIGTINFLMKIPEAKEYIDGCTIKKCIVSARGCDDIKPSPRGIAAGFSRPYKFIPNPCEIKIPSLNKLDFTIWKGNIVHIA</sequence>
<proteinExistence type="predicted"/>
<name>A0A4Z0V4I8_9BACT</name>
<dbReference type="GeneID" id="82148238"/>
<evidence type="ECO:0000313" key="1">
    <source>
        <dbReference type="EMBL" id="TGG39257.1"/>
    </source>
</evidence>
<dbReference type="EMBL" id="SJSA01000001">
    <property type="protein sequence ID" value="TGG39257.1"/>
    <property type="molecule type" value="Genomic_DNA"/>
</dbReference>
<evidence type="ECO:0000313" key="2">
    <source>
        <dbReference type="Proteomes" id="UP000297635"/>
    </source>
</evidence>